<protein>
    <submittedName>
        <fullName evidence="2">Uncharacterized protein</fullName>
    </submittedName>
</protein>
<reference evidence="2 3" key="1">
    <citation type="submission" date="2019-06" db="EMBL/GenBank/DDBJ databases">
        <authorList>
            <person name="Palmer J.M."/>
        </authorList>
    </citation>
    <scope>NUCLEOTIDE SEQUENCE [LARGE SCALE GENOMIC DNA]</scope>
    <source>
        <strain evidence="2 3">TWF788</strain>
    </source>
</reference>
<dbReference type="Proteomes" id="UP000479691">
    <property type="component" value="Unassembled WGS sequence"/>
</dbReference>
<feature type="region of interest" description="Disordered" evidence="1">
    <location>
        <begin position="1"/>
        <end position="28"/>
    </location>
</feature>
<sequence>MTIPLHPHHNKTAKAELTSSPADGLFGRHCSRPRGCQLETRRRRQKTAWIKSYRSPLGRNRALKAPSGPNFATGYRRTQDLGVEVDGPSYSQEYFMNRNLRMDFDDSEEAGGEGGFDGIDEDLIWNHLQVHGTRTATCVTGER</sequence>
<evidence type="ECO:0000313" key="2">
    <source>
        <dbReference type="EMBL" id="KAF3175040.1"/>
    </source>
</evidence>
<comment type="caution">
    <text evidence="2">The sequence shown here is derived from an EMBL/GenBank/DDBJ whole genome shotgun (WGS) entry which is preliminary data.</text>
</comment>
<name>A0A7C8PEH4_ORBOL</name>
<proteinExistence type="predicted"/>
<evidence type="ECO:0000256" key="1">
    <source>
        <dbReference type="SAM" id="MobiDB-lite"/>
    </source>
</evidence>
<dbReference type="EMBL" id="JAABOE010000053">
    <property type="protein sequence ID" value="KAF3175040.1"/>
    <property type="molecule type" value="Genomic_DNA"/>
</dbReference>
<accession>A0A7C8PEH4</accession>
<organism evidence="2 3">
    <name type="scientific">Orbilia oligospora</name>
    <name type="common">Nematode-trapping fungus</name>
    <name type="synonym">Arthrobotrys oligospora</name>
    <dbReference type="NCBI Taxonomy" id="2813651"/>
    <lineage>
        <taxon>Eukaryota</taxon>
        <taxon>Fungi</taxon>
        <taxon>Dikarya</taxon>
        <taxon>Ascomycota</taxon>
        <taxon>Pezizomycotina</taxon>
        <taxon>Orbiliomycetes</taxon>
        <taxon>Orbiliales</taxon>
        <taxon>Orbiliaceae</taxon>
        <taxon>Orbilia</taxon>
    </lineage>
</organism>
<dbReference type="AlphaFoldDB" id="A0A7C8PEH4"/>
<gene>
    <name evidence="2" type="ORF">TWF788_008512</name>
</gene>
<evidence type="ECO:0000313" key="3">
    <source>
        <dbReference type="Proteomes" id="UP000479691"/>
    </source>
</evidence>
<feature type="compositionally biased region" description="Basic residues" evidence="1">
    <location>
        <begin position="1"/>
        <end position="12"/>
    </location>
</feature>